<evidence type="ECO:0000313" key="1">
    <source>
        <dbReference type="EMBL" id="VVE53910.1"/>
    </source>
</evidence>
<dbReference type="Proteomes" id="UP000366065">
    <property type="component" value="Unassembled WGS sequence"/>
</dbReference>
<reference evidence="1 2" key="1">
    <citation type="submission" date="2019-08" db="EMBL/GenBank/DDBJ databases">
        <authorList>
            <person name="Peeters C."/>
        </authorList>
    </citation>
    <scope>NUCLEOTIDE SEQUENCE [LARGE SCALE GENOMIC DNA]</scope>
    <source>
        <strain evidence="1 2">LMG 20602</strain>
    </source>
</reference>
<dbReference type="Pfam" id="PF07311">
    <property type="entry name" value="Dodecin"/>
    <property type="match status" value="1"/>
</dbReference>
<dbReference type="PANTHER" id="PTHR39324:SF1">
    <property type="entry name" value="CALCIUM DODECIN"/>
    <property type="match status" value="1"/>
</dbReference>
<gene>
    <name evidence="1" type="primary">secE2</name>
    <name evidence="1" type="ORF">PCA20602_04902</name>
</gene>
<name>A0ABY6WBW8_9BURK</name>
<dbReference type="RefSeq" id="WP_150723387.1">
    <property type="nucleotide sequence ID" value="NZ_CABPRV010000016.1"/>
</dbReference>
<organism evidence="1 2">
    <name type="scientific">Pandoraea capi</name>
    <dbReference type="NCBI Taxonomy" id="2508286"/>
    <lineage>
        <taxon>Bacteria</taxon>
        <taxon>Pseudomonadati</taxon>
        <taxon>Pseudomonadota</taxon>
        <taxon>Betaproteobacteria</taxon>
        <taxon>Burkholderiales</taxon>
        <taxon>Burkholderiaceae</taxon>
        <taxon>Pandoraea</taxon>
    </lineage>
</organism>
<proteinExistence type="predicted"/>
<dbReference type="PANTHER" id="PTHR39324">
    <property type="entry name" value="CALCIUM DODECIN"/>
    <property type="match status" value="1"/>
</dbReference>
<dbReference type="EMBL" id="CABPRV010000016">
    <property type="protein sequence ID" value="VVE53910.1"/>
    <property type="molecule type" value="Genomic_DNA"/>
</dbReference>
<dbReference type="SUPFAM" id="SSF89807">
    <property type="entry name" value="Dodecin-like"/>
    <property type="match status" value="1"/>
</dbReference>
<dbReference type="InterPro" id="IPR009923">
    <property type="entry name" value="Dodecin"/>
</dbReference>
<dbReference type="Gene3D" id="3.30.1660.10">
    <property type="entry name" value="Flavin-binding protein dodecin"/>
    <property type="match status" value="1"/>
</dbReference>
<sequence length="67" mass="7515">MSNVVKVIEILSESPKSWEDAAARAVKVAQKSLRDVKSIYVKDFSAEVDNGKIVNYRITAKLSFKLE</sequence>
<evidence type="ECO:0000313" key="2">
    <source>
        <dbReference type="Proteomes" id="UP000366065"/>
    </source>
</evidence>
<accession>A0ABY6WBW8</accession>
<dbReference type="InterPro" id="IPR025543">
    <property type="entry name" value="Dodecin-like"/>
</dbReference>
<dbReference type="InterPro" id="IPR036694">
    <property type="entry name" value="Dodecin-like_sf"/>
</dbReference>
<keyword evidence="2" id="KW-1185">Reference proteome</keyword>
<protein>
    <submittedName>
        <fullName evidence="1">Calcium dodecin</fullName>
    </submittedName>
</protein>
<comment type="caution">
    <text evidence="1">The sequence shown here is derived from an EMBL/GenBank/DDBJ whole genome shotgun (WGS) entry which is preliminary data.</text>
</comment>